<organism evidence="2 3">
    <name type="scientific">Ktedonosporobacter rubrisoli</name>
    <dbReference type="NCBI Taxonomy" id="2509675"/>
    <lineage>
        <taxon>Bacteria</taxon>
        <taxon>Bacillati</taxon>
        <taxon>Chloroflexota</taxon>
        <taxon>Ktedonobacteria</taxon>
        <taxon>Ktedonobacterales</taxon>
        <taxon>Ktedonosporobacteraceae</taxon>
        <taxon>Ktedonosporobacter</taxon>
    </lineage>
</organism>
<proteinExistence type="predicted"/>
<dbReference type="GO" id="GO:0008168">
    <property type="term" value="F:methyltransferase activity"/>
    <property type="evidence" value="ECO:0007669"/>
    <property type="project" value="UniProtKB-KW"/>
</dbReference>
<keyword evidence="2" id="KW-0489">Methyltransferase</keyword>
<dbReference type="Gene3D" id="3.40.50.150">
    <property type="entry name" value="Vaccinia Virus protein VP39"/>
    <property type="match status" value="1"/>
</dbReference>
<gene>
    <name evidence="2" type="ORF">EPA93_09665</name>
</gene>
<dbReference type="GO" id="GO:0032259">
    <property type="term" value="P:methylation"/>
    <property type="evidence" value="ECO:0007669"/>
    <property type="project" value="UniProtKB-KW"/>
</dbReference>
<keyword evidence="2" id="KW-0808">Transferase</keyword>
<dbReference type="OrthoDB" id="156267at2"/>
<evidence type="ECO:0000259" key="1">
    <source>
        <dbReference type="Pfam" id="PF13649"/>
    </source>
</evidence>
<dbReference type="RefSeq" id="WP_129886879.1">
    <property type="nucleotide sequence ID" value="NZ_CP035758.1"/>
</dbReference>
<protein>
    <submittedName>
        <fullName evidence="2">Class I SAM-dependent methyltransferase</fullName>
    </submittedName>
</protein>
<dbReference type="AlphaFoldDB" id="A0A4P6JML4"/>
<name>A0A4P6JML4_KTERU</name>
<sequence length="268" mass="30295">MFDFDIEPARRYGAFASYESAASPASIEYFGENPATEMDRLLISYTTPASYVLDIGCGAGHALCWLAPRVSHIWGIDANEELLKTARLRAERLAPANTTLIYGGCENPDVLQHIPEASINVAFSRRGPRLNASLLRSLRKEAIFIQEIVSNLDGYPLGEIFGRRNYSLPSASEQEVLLKAYTDLGFFPISCKEYFYEEFFRDADHLAAFLSQIGVMLCPWLLPHALPDKPYDPANDQEALALYIRYNTTPRGVRLLRQRKILVLRRVR</sequence>
<dbReference type="KEGG" id="kbs:EPA93_09665"/>
<accession>A0A4P6JML4</accession>
<dbReference type="EMBL" id="CP035758">
    <property type="protein sequence ID" value="QBD76262.1"/>
    <property type="molecule type" value="Genomic_DNA"/>
</dbReference>
<feature type="domain" description="Methyltransferase" evidence="1">
    <location>
        <begin position="52"/>
        <end position="124"/>
    </location>
</feature>
<evidence type="ECO:0000313" key="3">
    <source>
        <dbReference type="Proteomes" id="UP000290365"/>
    </source>
</evidence>
<evidence type="ECO:0000313" key="2">
    <source>
        <dbReference type="EMBL" id="QBD76262.1"/>
    </source>
</evidence>
<dbReference type="SUPFAM" id="SSF53335">
    <property type="entry name" value="S-adenosyl-L-methionine-dependent methyltransferases"/>
    <property type="match status" value="1"/>
</dbReference>
<dbReference type="Pfam" id="PF13649">
    <property type="entry name" value="Methyltransf_25"/>
    <property type="match status" value="1"/>
</dbReference>
<dbReference type="InterPro" id="IPR041698">
    <property type="entry name" value="Methyltransf_25"/>
</dbReference>
<dbReference type="Proteomes" id="UP000290365">
    <property type="component" value="Chromosome"/>
</dbReference>
<reference evidence="2 3" key="1">
    <citation type="submission" date="2019-01" db="EMBL/GenBank/DDBJ databases">
        <title>Ktedonosporobacter rubrisoli SCAWS-G2.</title>
        <authorList>
            <person name="Huang Y."/>
            <person name="Yan B."/>
        </authorList>
    </citation>
    <scope>NUCLEOTIDE SEQUENCE [LARGE SCALE GENOMIC DNA]</scope>
    <source>
        <strain evidence="2 3">SCAWS-G2</strain>
    </source>
</reference>
<dbReference type="InterPro" id="IPR029063">
    <property type="entry name" value="SAM-dependent_MTases_sf"/>
</dbReference>
<keyword evidence="3" id="KW-1185">Reference proteome</keyword>
<dbReference type="CDD" id="cd02440">
    <property type="entry name" value="AdoMet_MTases"/>
    <property type="match status" value="1"/>
</dbReference>